<dbReference type="PANTHER" id="PTHR42928:SF5">
    <property type="entry name" value="BLR1237 PROTEIN"/>
    <property type="match status" value="1"/>
</dbReference>
<dbReference type="Pfam" id="PF03401">
    <property type="entry name" value="TctC"/>
    <property type="match status" value="1"/>
</dbReference>
<organism evidence="2 3">
    <name type="scientific">Sabulicella glaciei</name>
    <dbReference type="NCBI Taxonomy" id="2984948"/>
    <lineage>
        <taxon>Bacteria</taxon>
        <taxon>Pseudomonadati</taxon>
        <taxon>Pseudomonadota</taxon>
        <taxon>Alphaproteobacteria</taxon>
        <taxon>Acetobacterales</taxon>
        <taxon>Acetobacteraceae</taxon>
        <taxon>Sabulicella</taxon>
    </lineage>
</organism>
<dbReference type="Gene3D" id="3.40.190.150">
    <property type="entry name" value="Bordetella uptake gene, domain 1"/>
    <property type="match status" value="1"/>
</dbReference>
<gene>
    <name evidence="2" type="ORF">OF850_07805</name>
</gene>
<dbReference type="EMBL" id="JAPFQI010000003">
    <property type="protein sequence ID" value="MCW8085525.1"/>
    <property type="molecule type" value="Genomic_DNA"/>
</dbReference>
<keyword evidence="3" id="KW-1185">Reference proteome</keyword>
<name>A0ABT3NTP5_9PROT</name>
<reference evidence="2 3" key="1">
    <citation type="submission" date="2022-10" db="EMBL/GenBank/DDBJ databases">
        <title>Roseococcus glaciei nov., sp. nov., isolated from glacier.</title>
        <authorList>
            <person name="Liu Q."/>
            <person name="Xin Y.-H."/>
        </authorList>
    </citation>
    <scope>NUCLEOTIDE SEQUENCE [LARGE SCALE GENOMIC DNA]</scope>
    <source>
        <strain evidence="2 3">MDT2-1-1</strain>
    </source>
</reference>
<dbReference type="InterPro" id="IPR005064">
    <property type="entry name" value="BUG"/>
</dbReference>
<evidence type="ECO:0000313" key="3">
    <source>
        <dbReference type="Proteomes" id="UP001526430"/>
    </source>
</evidence>
<dbReference type="RefSeq" id="WP_301589424.1">
    <property type="nucleotide sequence ID" value="NZ_JAPFQI010000003.1"/>
</dbReference>
<dbReference type="Gene3D" id="3.40.190.10">
    <property type="entry name" value="Periplasmic binding protein-like II"/>
    <property type="match status" value="1"/>
</dbReference>
<dbReference type="PANTHER" id="PTHR42928">
    <property type="entry name" value="TRICARBOXYLATE-BINDING PROTEIN"/>
    <property type="match status" value="1"/>
</dbReference>
<dbReference type="PIRSF" id="PIRSF017082">
    <property type="entry name" value="YflP"/>
    <property type="match status" value="1"/>
</dbReference>
<dbReference type="CDD" id="cd07012">
    <property type="entry name" value="PBP2_Bug_TTT"/>
    <property type="match status" value="1"/>
</dbReference>
<sequence>MDRREFGRTLSGTVVAASLGASRAALAQGSTGFPSQPIRLIVPLAAGTLTDTIARLLAEPMARDLGQPVVVENRGGANGNVAASHLKQQRPDGHAVLLSGVSMFAFNPFLYPSLAYDPARDFTYVAPVVDTPFMLVASRQSGITTVAQFLERARARPGELTFASAGNGNSTHLAVEMVAAAADLRLTHVPYSAVSPLNSLLSGETDTMLSVIGSLIPHVRAGSVVPLAVLLDARAPDLPNVPTLREAGVEAPKMPGWYALVGPAGLPEGPVQRLNAALQKALQDAAIRQRLRELYLEPIAGSPATIRESFERDSEVWGGFIRSRGLRLG</sequence>
<dbReference type="Proteomes" id="UP001526430">
    <property type="component" value="Unassembled WGS sequence"/>
</dbReference>
<dbReference type="InterPro" id="IPR042100">
    <property type="entry name" value="Bug_dom1"/>
</dbReference>
<comment type="similarity">
    <text evidence="1">Belongs to the UPF0065 (bug) family.</text>
</comment>
<proteinExistence type="inferred from homology"/>
<dbReference type="SUPFAM" id="SSF53850">
    <property type="entry name" value="Periplasmic binding protein-like II"/>
    <property type="match status" value="1"/>
</dbReference>
<evidence type="ECO:0000313" key="2">
    <source>
        <dbReference type="EMBL" id="MCW8085525.1"/>
    </source>
</evidence>
<evidence type="ECO:0000256" key="1">
    <source>
        <dbReference type="ARBA" id="ARBA00006987"/>
    </source>
</evidence>
<accession>A0ABT3NTP5</accession>
<comment type="caution">
    <text evidence="2">The sequence shown here is derived from an EMBL/GenBank/DDBJ whole genome shotgun (WGS) entry which is preliminary data.</text>
</comment>
<protein>
    <submittedName>
        <fullName evidence="2">Tripartite tricarboxylate transporter substrate binding protein</fullName>
    </submittedName>
</protein>